<keyword evidence="1" id="KW-0472">Membrane</keyword>
<keyword evidence="1" id="KW-0812">Transmembrane</keyword>
<feature type="transmembrane region" description="Helical" evidence="1">
    <location>
        <begin position="139"/>
        <end position="158"/>
    </location>
</feature>
<proteinExistence type="predicted"/>
<feature type="transmembrane region" description="Helical" evidence="1">
    <location>
        <begin position="6"/>
        <end position="26"/>
    </location>
</feature>
<organism evidence="2 3">
    <name type="scientific">Rathayibacter caricis DSM 15933</name>
    <dbReference type="NCBI Taxonomy" id="1328867"/>
    <lineage>
        <taxon>Bacteria</taxon>
        <taxon>Bacillati</taxon>
        <taxon>Actinomycetota</taxon>
        <taxon>Actinomycetes</taxon>
        <taxon>Micrococcales</taxon>
        <taxon>Microbacteriaceae</taxon>
        <taxon>Rathayibacter</taxon>
    </lineage>
</organism>
<feature type="transmembrane region" description="Helical" evidence="1">
    <location>
        <begin position="170"/>
        <end position="192"/>
    </location>
</feature>
<gene>
    <name evidence="2" type="ORF">C1I63_19175</name>
</gene>
<feature type="transmembrane region" description="Helical" evidence="1">
    <location>
        <begin position="69"/>
        <end position="87"/>
    </location>
</feature>
<evidence type="ECO:0000313" key="3">
    <source>
        <dbReference type="Proteomes" id="UP000241085"/>
    </source>
</evidence>
<dbReference type="AlphaFoldDB" id="A0A2T4UPA1"/>
<evidence type="ECO:0008006" key="4">
    <source>
        <dbReference type="Google" id="ProtNLM"/>
    </source>
</evidence>
<evidence type="ECO:0000313" key="2">
    <source>
        <dbReference type="EMBL" id="PTL71344.1"/>
    </source>
</evidence>
<accession>A0A2T4UPA1</accession>
<feature type="transmembrane region" description="Helical" evidence="1">
    <location>
        <begin position="204"/>
        <end position="225"/>
    </location>
</feature>
<dbReference type="RefSeq" id="WP_107576153.1">
    <property type="nucleotide sequence ID" value="NZ_PZPL01000002.1"/>
</dbReference>
<feature type="transmembrane region" description="Helical" evidence="1">
    <location>
        <begin position="38"/>
        <end position="57"/>
    </location>
</feature>
<reference evidence="2 3" key="1">
    <citation type="submission" date="2018-03" db="EMBL/GenBank/DDBJ databases">
        <title>Bacteriophage NCPPB3778 and a type I-E CRISPR drive the evolution of the US Biological Select Agent, Rathayibacter toxicus.</title>
        <authorList>
            <person name="Davis E.W.II."/>
            <person name="Tabima J.F."/>
            <person name="Weisberg A.J."/>
            <person name="Dantas Lopes L."/>
            <person name="Wiseman M.S."/>
            <person name="Wiseman M.S."/>
            <person name="Pupko T."/>
            <person name="Belcher M.S."/>
            <person name="Sechler A.J."/>
            <person name="Tancos M.A."/>
            <person name="Schroeder B.K."/>
            <person name="Murray T.D."/>
            <person name="Luster D.G."/>
            <person name="Schneider W.L."/>
            <person name="Rogers E."/>
            <person name="Andreote F.D."/>
            <person name="Grunwald N.J."/>
            <person name="Putnam M.L."/>
            <person name="Chang J.H."/>
        </authorList>
    </citation>
    <scope>NUCLEOTIDE SEQUENCE [LARGE SCALE GENOMIC DNA]</scope>
    <source>
        <strain evidence="2 3">DSM 15933</strain>
    </source>
</reference>
<name>A0A2T4UPA1_9MICO</name>
<keyword evidence="3" id="KW-1185">Reference proteome</keyword>
<dbReference type="GeneID" id="55634181"/>
<dbReference type="EMBL" id="PZPL01000002">
    <property type="protein sequence ID" value="PTL71344.1"/>
    <property type="molecule type" value="Genomic_DNA"/>
</dbReference>
<sequence length="321" mass="35172">MSPIESFFFTATFLAVVPYFLGWFVAIILRRRPPTRPWVAAGFGSVALLALGAWPWLPLEEADGLLGGTNIYYCVMIVAAGTALWLLVEAVTDVGRVRWRSLGLLVVWIGAYVAAFAAIDRPETSPKFSHETVEQLPMILCSGIYFLGLIVLFVRLILKIRKYPRLASWPFTVGGGLIITASVSEITGMIVARTAPNSTLVTDSLYLVFTPGFFGGTLLFTAGLCSFPLRRTIRDVAVDLCSRNLVGMLTAREISAPPVSFVREGTDSEKKLVRLMTLQVRVTDAVMVGAMKLNDTENNAVYRAERLIDGELLAAGMGWNK</sequence>
<evidence type="ECO:0000256" key="1">
    <source>
        <dbReference type="SAM" id="Phobius"/>
    </source>
</evidence>
<keyword evidence="1" id="KW-1133">Transmembrane helix</keyword>
<dbReference type="Proteomes" id="UP000241085">
    <property type="component" value="Unassembled WGS sequence"/>
</dbReference>
<comment type="caution">
    <text evidence="2">The sequence shown here is derived from an EMBL/GenBank/DDBJ whole genome shotgun (WGS) entry which is preliminary data.</text>
</comment>
<feature type="transmembrane region" description="Helical" evidence="1">
    <location>
        <begin position="99"/>
        <end position="119"/>
    </location>
</feature>
<protein>
    <recommendedName>
        <fullName evidence="4">Histidine kinase N-terminal 7TM region domain-containing protein</fullName>
    </recommendedName>
</protein>